<dbReference type="AlphaFoldDB" id="A0ABD1XTH5"/>
<sequence>MSTKLKRMIMSVKKLALEPMGAFITRFKAYRSQIDNEIDDSVMLEHIINSFFGFIGYGTINVVRPTSLEDAYQMAMRMEGSYKPRMLQLDVWRTFRPEGAL</sequence>
<gene>
    <name evidence="1" type="ORF">R1flu_023949</name>
</gene>
<organism evidence="1 2">
    <name type="scientific">Riccia fluitans</name>
    <dbReference type="NCBI Taxonomy" id="41844"/>
    <lineage>
        <taxon>Eukaryota</taxon>
        <taxon>Viridiplantae</taxon>
        <taxon>Streptophyta</taxon>
        <taxon>Embryophyta</taxon>
        <taxon>Marchantiophyta</taxon>
        <taxon>Marchantiopsida</taxon>
        <taxon>Marchantiidae</taxon>
        <taxon>Marchantiales</taxon>
        <taxon>Ricciaceae</taxon>
        <taxon>Riccia</taxon>
    </lineage>
</organism>
<evidence type="ECO:0000313" key="1">
    <source>
        <dbReference type="EMBL" id="KAL2612257.1"/>
    </source>
</evidence>
<proteinExistence type="predicted"/>
<keyword evidence="2" id="KW-1185">Reference proteome</keyword>
<dbReference type="Proteomes" id="UP001605036">
    <property type="component" value="Unassembled WGS sequence"/>
</dbReference>
<dbReference type="EMBL" id="JBHFFA010000007">
    <property type="protein sequence ID" value="KAL2612257.1"/>
    <property type="molecule type" value="Genomic_DNA"/>
</dbReference>
<name>A0ABD1XTH5_9MARC</name>
<accession>A0ABD1XTH5</accession>
<reference evidence="1 2" key="1">
    <citation type="submission" date="2024-09" db="EMBL/GenBank/DDBJ databases">
        <title>Chromosome-scale assembly of Riccia fluitans.</title>
        <authorList>
            <person name="Paukszto L."/>
            <person name="Sawicki J."/>
            <person name="Karawczyk K."/>
            <person name="Piernik-Szablinska J."/>
            <person name="Szczecinska M."/>
            <person name="Mazdziarz M."/>
        </authorList>
    </citation>
    <scope>NUCLEOTIDE SEQUENCE [LARGE SCALE GENOMIC DNA]</scope>
    <source>
        <strain evidence="1">Rf_01</strain>
        <tissue evidence="1">Aerial parts of the thallus</tissue>
    </source>
</reference>
<comment type="caution">
    <text evidence="1">The sequence shown here is derived from an EMBL/GenBank/DDBJ whole genome shotgun (WGS) entry which is preliminary data.</text>
</comment>
<protein>
    <submittedName>
        <fullName evidence="1">Uncharacterized protein</fullName>
    </submittedName>
</protein>
<evidence type="ECO:0000313" key="2">
    <source>
        <dbReference type="Proteomes" id="UP001605036"/>
    </source>
</evidence>